<dbReference type="RefSeq" id="WP_155324317.1">
    <property type="nucleotide sequence ID" value="NZ_AP021876.1"/>
</dbReference>
<protein>
    <recommendedName>
        <fullName evidence="2">EamA domain-containing protein</fullName>
    </recommendedName>
</protein>
<dbReference type="PANTHER" id="PTHR22911">
    <property type="entry name" value="ACYL-MALONYL CONDENSING ENZYME-RELATED"/>
    <property type="match status" value="1"/>
</dbReference>
<feature type="transmembrane region" description="Helical" evidence="1">
    <location>
        <begin position="67"/>
        <end position="85"/>
    </location>
</feature>
<evidence type="ECO:0000313" key="3">
    <source>
        <dbReference type="EMBL" id="BBO84378.1"/>
    </source>
</evidence>
<feature type="transmembrane region" description="Helical" evidence="1">
    <location>
        <begin position="9"/>
        <end position="26"/>
    </location>
</feature>
<feature type="domain" description="EamA" evidence="2">
    <location>
        <begin position="12"/>
        <end position="139"/>
    </location>
</feature>
<feature type="transmembrane region" description="Helical" evidence="1">
    <location>
        <begin position="180"/>
        <end position="200"/>
    </location>
</feature>
<feature type="transmembrane region" description="Helical" evidence="1">
    <location>
        <begin position="206"/>
        <end position="226"/>
    </location>
</feature>
<dbReference type="SUPFAM" id="SSF103481">
    <property type="entry name" value="Multidrug resistance efflux transporter EmrE"/>
    <property type="match status" value="2"/>
</dbReference>
<dbReference type="PANTHER" id="PTHR22911:SF79">
    <property type="entry name" value="MOBA-LIKE NTP TRANSFERASE DOMAIN-CONTAINING PROTEIN"/>
    <property type="match status" value="1"/>
</dbReference>
<dbReference type="Proteomes" id="UP000425960">
    <property type="component" value="Chromosome"/>
</dbReference>
<keyword evidence="1" id="KW-1133">Transmembrane helix</keyword>
<keyword evidence="1" id="KW-0812">Transmembrane</keyword>
<sequence>MANNTHPSGLVEIHVAVLLFGLAGLFGKFLVIPAWLIVLGRTGYATLALGLVLIITNNRHWPKDGRTLALFSLLGLLLAIHWITFFHAIQISSVAIGLLAFSTFPVFTALIEPWWFNERRRTIDMVTAFLVFVGLVIMVYPAPFGGAVFSGAMWGTASGFTFAILSLLNRKWVRAYPSVTIAFLQNATATVILLPMTIWIDVAVNAQQLGLLAILGIVCTALSHALFIRGLAFARAQLASIIACLEPVYGIVFAYLLLDEHPGLHTLAGGGIILGTTFLAMLQRVRV</sequence>
<dbReference type="InterPro" id="IPR000620">
    <property type="entry name" value="EamA_dom"/>
</dbReference>
<dbReference type="KEGG" id="dov:DSCO28_49440"/>
<gene>
    <name evidence="3" type="ORF">DSCO28_49440</name>
</gene>
<name>A0A5K7ZVY9_9BACT</name>
<dbReference type="GO" id="GO:0016020">
    <property type="term" value="C:membrane"/>
    <property type="evidence" value="ECO:0007669"/>
    <property type="project" value="InterPro"/>
</dbReference>
<reference evidence="3 4" key="1">
    <citation type="submission" date="2019-11" db="EMBL/GenBank/DDBJ databases">
        <title>Comparative genomics of hydrocarbon-degrading Desulfosarcina strains.</title>
        <authorList>
            <person name="Watanabe M."/>
            <person name="Kojima H."/>
            <person name="Fukui M."/>
        </authorList>
    </citation>
    <scope>NUCLEOTIDE SEQUENCE [LARGE SCALE GENOMIC DNA]</scope>
    <source>
        <strain evidence="3 4">28bB2T</strain>
    </source>
</reference>
<feature type="transmembrane region" description="Helical" evidence="1">
    <location>
        <begin position="123"/>
        <end position="142"/>
    </location>
</feature>
<dbReference type="EMBL" id="AP021876">
    <property type="protein sequence ID" value="BBO84378.1"/>
    <property type="molecule type" value="Genomic_DNA"/>
</dbReference>
<evidence type="ECO:0000256" key="1">
    <source>
        <dbReference type="SAM" id="Phobius"/>
    </source>
</evidence>
<feature type="transmembrane region" description="Helical" evidence="1">
    <location>
        <begin position="32"/>
        <end position="55"/>
    </location>
</feature>
<accession>A0A5K7ZVY9</accession>
<dbReference type="InterPro" id="IPR037185">
    <property type="entry name" value="EmrE-like"/>
</dbReference>
<dbReference type="Pfam" id="PF00892">
    <property type="entry name" value="EamA"/>
    <property type="match status" value="2"/>
</dbReference>
<evidence type="ECO:0000259" key="2">
    <source>
        <dbReference type="Pfam" id="PF00892"/>
    </source>
</evidence>
<evidence type="ECO:0000313" key="4">
    <source>
        <dbReference type="Proteomes" id="UP000425960"/>
    </source>
</evidence>
<dbReference type="AlphaFoldDB" id="A0A5K7ZVY9"/>
<feature type="transmembrane region" description="Helical" evidence="1">
    <location>
        <begin position="148"/>
        <end position="168"/>
    </location>
</feature>
<feature type="domain" description="EamA" evidence="2">
    <location>
        <begin position="150"/>
        <end position="281"/>
    </location>
</feature>
<feature type="transmembrane region" description="Helical" evidence="1">
    <location>
        <begin position="264"/>
        <end position="282"/>
    </location>
</feature>
<keyword evidence="1" id="KW-0472">Membrane</keyword>
<feature type="transmembrane region" description="Helical" evidence="1">
    <location>
        <begin position="238"/>
        <end position="258"/>
    </location>
</feature>
<organism evidence="3 4">
    <name type="scientific">Desulfosarcina ovata subsp. sediminis</name>
    <dbReference type="NCBI Taxonomy" id="885957"/>
    <lineage>
        <taxon>Bacteria</taxon>
        <taxon>Pseudomonadati</taxon>
        <taxon>Thermodesulfobacteriota</taxon>
        <taxon>Desulfobacteria</taxon>
        <taxon>Desulfobacterales</taxon>
        <taxon>Desulfosarcinaceae</taxon>
        <taxon>Desulfosarcina</taxon>
    </lineage>
</organism>
<proteinExistence type="predicted"/>
<feature type="transmembrane region" description="Helical" evidence="1">
    <location>
        <begin position="91"/>
        <end position="111"/>
    </location>
</feature>